<sequence length="682" mass="79865">MSTCDVEAVENLSNSKILHIAEGTQLILSLIAFPLLVRGLLYFQTSKKFHFNIRLIAWFHVFSLILHLTGRILQSLADLYMHYGNFPICERRPTNLRCFCTRIIYVFGLFSASYSTVFMVVERTIATKYYAEYENRQYFWGFALVSVQILMGSLTTFSIFNKFNFEQPINFCSASRNSSPWLIVTPEILILIFNFVAFFQFNNLLKINSKLRGNSQNLNLSMGQKYQIEENVNLIRMLRKFTTCDFVFVICYFSMGIPFHVFGKYLDPPIFYAIFESIYIVPIYSIIMPFLIYKYDRKLCDSRIHSISQEIKISNEIYFEQYNKQWSSKSIFFQKITMSNNSFKFNCSEMLEISTSPFLISVLMTNSIFCVLGVICLVYSWKLMGDSKLMHFNLRLLLKLHCAALICHCVPRFFLHLTDLWFYFTASNCYEMEPGSIRCFILRFPYMFGMILSSTTTIFLLIERIFATCKSATYEHGYKYIGISIGCAQILCSLLLMISVFHEYDFGESHYYCSSLSIKQPLWVIVPEIVIMSMQILARIFNRVLLRVNKSIRTKSFSSTLSNRFQIESNLRNIRLVQSFTLCDLLFVFTCFIVSAPIHYNSPNMPRSTYHAWVEVVHFVPIYSIIMPMYLWVYSKKQRDNAVNTLQAALSTSPDHYFEILNDQLNMKTKKDTFFRRARTNK</sequence>
<dbReference type="InterPro" id="IPR053286">
    <property type="entry name" value="Nematode_rcpt-like_srab"/>
</dbReference>
<dbReference type="AlphaFoldDB" id="A0A9P1N5M2"/>
<feature type="transmembrane region" description="Helical" evidence="5">
    <location>
        <begin position="55"/>
        <end position="73"/>
    </location>
</feature>
<keyword evidence="7" id="KW-1185">Reference proteome</keyword>
<feature type="transmembrane region" description="Helical" evidence="5">
    <location>
        <begin position="580"/>
        <end position="600"/>
    </location>
</feature>
<keyword evidence="4 5" id="KW-0472">Membrane</keyword>
<evidence type="ECO:0000313" key="6">
    <source>
        <dbReference type="EMBL" id="CAI5450729.1"/>
    </source>
</evidence>
<evidence type="ECO:0000256" key="1">
    <source>
        <dbReference type="ARBA" id="ARBA00004141"/>
    </source>
</evidence>
<dbReference type="PANTHER" id="PTHR46561:SF14">
    <property type="entry name" value="SERPENTINE RECEPTOR, CLASS AB (CLASS A-LIKE)"/>
    <property type="match status" value="1"/>
</dbReference>
<name>A0A9P1N5M2_9PELO</name>
<dbReference type="InterPro" id="IPR019408">
    <property type="entry name" value="7TM_GPCR_serpentine_rcpt_Srab"/>
</dbReference>
<feature type="transmembrane region" description="Helical" evidence="5">
    <location>
        <begin position="180"/>
        <end position="201"/>
    </location>
</feature>
<evidence type="ECO:0000256" key="3">
    <source>
        <dbReference type="ARBA" id="ARBA00022989"/>
    </source>
</evidence>
<organism evidence="6 7">
    <name type="scientific">Caenorhabditis angaria</name>
    <dbReference type="NCBI Taxonomy" id="860376"/>
    <lineage>
        <taxon>Eukaryota</taxon>
        <taxon>Metazoa</taxon>
        <taxon>Ecdysozoa</taxon>
        <taxon>Nematoda</taxon>
        <taxon>Chromadorea</taxon>
        <taxon>Rhabditida</taxon>
        <taxon>Rhabditina</taxon>
        <taxon>Rhabditomorpha</taxon>
        <taxon>Rhabditoidea</taxon>
        <taxon>Rhabditidae</taxon>
        <taxon>Peloderinae</taxon>
        <taxon>Caenorhabditis</taxon>
    </lineage>
</organism>
<evidence type="ECO:0000256" key="4">
    <source>
        <dbReference type="ARBA" id="ARBA00023136"/>
    </source>
</evidence>
<gene>
    <name evidence="6" type="ORF">CAMP_LOCUS13366</name>
</gene>
<feature type="transmembrane region" description="Helical" evidence="5">
    <location>
        <begin position="522"/>
        <end position="541"/>
    </location>
</feature>
<dbReference type="EMBL" id="CANHGI010000005">
    <property type="protein sequence ID" value="CAI5450729.1"/>
    <property type="molecule type" value="Genomic_DNA"/>
</dbReference>
<feature type="transmembrane region" description="Helical" evidence="5">
    <location>
        <begin position="478"/>
        <end position="502"/>
    </location>
</feature>
<proteinExistence type="predicted"/>
<feature type="transmembrane region" description="Helical" evidence="5">
    <location>
        <begin position="269"/>
        <end position="293"/>
    </location>
</feature>
<keyword evidence="3 5" id="KW-1133">Transmembrane helix</keyword>
<feature type="transmembrane region" description="Helical" evidence="5">
    <location>
        <begin position="103"/>
        <end position="126"/>
    </location>
</feature>
<accession>A0A9P1N5M2</accession>
<protein>
    <submittedName>
        <fullName evidence="6">Uncharacterized protein</fullName>
    </submittedName>
</protein>
<feature type="transmembrane region" description="Helical" evidence="5">
    <location>
        <begin position="444"/>
        <end position="466"/>
    </location>
</feature>
<feature type="transmembrane region" description="Helical" evidence="5">
    <location>
        <begin position="26"/>
        <end position="43"/>
    </location>
</feature>
<feature type="transmembrane region" description="Helical" evidence="5">
    <location>
        <begin position="358"/>
        <end position="381"/>
    </location>
</feature>
<evidence type="ECO:0000256" key="5">
    <source>
        <dbReference type="SAM" id="Phobius"/>
    </source>
</evidence>
<reference evidence="6" key="1">
    <citation type="submission" date="2022-11" db="EMBL/GenBank/DDBJ databases">
        <authorList>
            <person name="Kikuchi T."/>
        </authorList>
    </citation>
    <scope>NUCLEOTIDE SEQUENCE</scope>
    <source>
        <strain evidence="6">PS1010</strain>
    </source>
</reference>
<evidence type="ECO:0000256" key="2">
    <source>
        <dbReference type="ARBA" id="ARBA00022692"/>
    </source>
</evidence>
<keyword evidence="2 5" id="KW-0812">Transmembrane</keyword>
<dbReference type="Pfam" id="PF10292">
    <property type="entry name" value="7TM_GPCR_Srab"/>
    <property type="match status" value="2"/>
</dbReference>
<comment type="subcellular location">
    <subcellularLocation>
        <location evidence="1">Membrane</location>
        <topology evidence="1">Multi-pass membrane protein</topology>
    </subcellularLocation>
</comment>
<dbReference type="OrthoDB" id="5783511at2759"/>
<dbReference type="GO" id="GO:0016020">
    <property type="term" value="C:membrane"/>
    <property type="evidence" value="ECO:0007669"/>
    <property type="project" value="UniProtKB-SubCell"/>
</dbReference>
<dbReference type="PANTHER" id="PTHR46561">
    <property type="entry name" value="SERPENTINE RECEPTOR, CLASS AB (CLASS A-LIKE)-RELATED"/>
    <property type="match status" value="1"/>
</dbReference>
<feature type="transmembrane region" description="Helical" evidence="5">
    <location>
        <begin position="612"/>
        <end position="633"/>
    </location>
</feature>
<feature type="transmembrane region" description="Helical" evidence="5">
    <location>
        <begin position="246"/>
        <end position="263"/>
    </location>
</feature>
<dbReference type="Proteomes" id="UP001152747">
    <property type="component" value="Unassembled WGS sequence"/>
</dbReference>
<feature type="transmembrane region" description="Helical" evidence="5">
    <location>
        <begin position="138"/>
        <end position="160"/>
    </location>
</feature>
<comment type="caution">
    <text evidence="6">The sequence shown here is derived from an EMBL/GenBank/DDBJ whole genome shotgun (WGS) entry which is preliminary data.</text>
</comment>
<evidence type="ECO:0000313" key="7">
    <source>
        <dbReference type="Proteomes" id="UP001152747"/>
    </source>
</evidence>